<keyword evidence="3" id="KW-0689">Ribosomal protein</keyword>
<name>A0ABS4Y1A5_9ACTN</name>
<evidence type="ECO:0000313" key="4">
    <source>
        <dbReference type="Proteomes" id="UP001519291"/>
    </source>
</evidence>
<keyword evidence="3" id="KW-0687">Ribonucleoprotein</keyword>
<dbReference type="EMBL" id="JAGIOH010000001">
    <property type="protein sequence ID" value="MBP2402550.1"/>
    <property type="molecule type" value="Genomic_DNA"/>
</dbReference>
<evidence type="ECO:0000259" key="2">
    <source>
        <dbReference type="PROSITE" id="PS51664"/>
    </source>
</evidence>
<evidence type="ECO:0000256" key="1">
    <source>
        <dbReference type="SAM" id="MobiDB-lite"/>
    </source>
</evidence>
<keyword evidence="4" id="KW-1185">Reference proteome</keyword>
<sequence>MSTLGHAPVRRWEPQVFTPFAESPGVVFARTAARSAEFGPAGGAGASGTDVIVGGAAGDDRTDVARRARGELLERMGNILAGRRAESAARWLGSYEDWRRRGVPALDPAALSGSTGDRAARGLWVTARSLLTGEELLVPAGAVYLRHRPPAGCAAWAGAGSTGLGAHPDRREAAGHAAREILERDLIRRSWYEPGAPAPHAAPALPADLPSPVREVLQRRGERATVLSLPAPGGTVCAVVCVHAGDCTAQSFGARCAPARHRASAVVSAAYEALMVRWSMTSPAAVRTWDRWGGRTPPRSALEHALWTFHRQDSLGHWLDRPRSPAVPSGAGPDDGPAALAAYTGEDVLLVETDTPRIRAEGVTVLRLIAPGTRPLPSGDGGTPDALPHPLG</sequence>
<evidence type="ECO:0000313" key="3">
    <source>
        <dbReference type="EMBL" id="MBP2402550.1"/>
    </source>
</evidence>
<gene>
    <name evidence="3" type="ORF">JO379_002019</name>
</gene>
<reference evidence="3 4" key="1">
    <citation type="submission" date="2021-03" db="EMBL/GenBank/DDBJ databases">
        <title>Sequencing the genomes of 1000 actinobacteria strains.</title>
        <authorList>
            <person name="Klenk H.-P."/>
        </authorList>
    </citation>
    <scope>NUCLEOTIDE SEQUENCE [LARGE SCALE GENOMIC DNA]</scope>
    <source>
        <strain evidence="3 4">DSM 41480</strain>
    </source>
</reference>
<dbReference type="Gene3D" id="3.30.1330.230">
    <property type="match status" value="1"/>
</dbReference>
<dbReference type="InterPro" id="IPR003776">
    <property type="entry name" value="YcaO-like_dom"/>
</dbReference>
<comment type="caution">
    <text evidence="3">The sequence shown here is derived from an EMBL/GenBank/DDBJ whole genome shotgun (WGS) entry which is preliminary data.</text>
</comment>
<dbReference type="Proteomes" id="UP001519291">
    <property type="component" value="Unassembled WGS sequence"/>
</dbReference>
<accession>A0ABS4Y1A5</accession>
<dbReference type="RefSeq" id="WP_209514647.1">
    <property type="nucleotide sequence ID" value="NZ_JAGIOH010000001.1"/>
</dbReference>
<organism evidence="3 4">
    <name type="scientific">Streptomyces syringium</name>
    <dbReference type="NCBI Taxonomy" id="76729"/>
    <lineage>
        <taxon>Bacteria</taxon>
        <taxon>Bacillati</taxon>
        <taxon>Actinomycetota</taxon>
        <taxon>Actinomycetes</taxon>
        <taxon>Kitasatosporales</taxon>
        <taxon>Streptomycetaceae</taxon>
        <taxon>Streptomyces</taxon>
    </lineage>
</organism>
<proteinExistence type="predicted"/>
<feature type="domain" description="YcaO" evidence="2">
    <location>
        <begin position="56"/>
        <end position="392"/>
    </location>
</feature>
<protein>
    <submittedName>
        <fullName evidence="3">Ribosomal protein S12 methylthiotransferase accessory factor</fullName>
    </submittedName>
</protein>
<dbReference type="GO" id="GO:0005840">
    <property type="term" value="C:ribosome"/>
    <property type="evidence" value="ECO:0007669"/>
    <property type="project" value="UniProtKB-KW"/>
</dbReference>
<feature type="region of interest" description="Disordered" evidence="1">
    <location>
        <begin position="371"/>
        <end position="392"/>
    </location>
</feature>
<dbReference type="GeneID" id="91568884"/>
<dbReference type="PROSITE" id="PS51664">
    <property type="entry name" value="YCAO"/>
    <property type="match status" value="1"/>
</dbReference>
<dbReference type="Pfam" id="PF02624">
    <property type="entry name" value="YcaO"/>
    <property type="match status" value="1"/>
</dbReference>